<dbReference type="Proteomes" id="UP000092321">
    <property type="component" value="Unassembled WGS sequence"/>
</dbReference>
<dbReference type="GO" id="GO:0005737">
    <property type="term" value="C:cytoplasm"/>
    <property type="evidence" value="ECO:0007669"/>
    <property type="project" value="TreeGrafter"/>
</dbReference>
<dbReference type="InterPro" id="IPR001763">
    <property type="entry name" value="Rhodanese-like_dom"/>
</dbReference>
<dbReference type="Gene3D" id="3.40.250.10">
    <property type="entry name" value="Rhodanese-like domain"/>
    <property type="match status" value="1"/>
</dbReference>
<dbReference type="SUPFAM" id="SSF52821">
    <property type="entry name" value="Rhodanese/Cell cycle control phosphatase"/>
    <property type="match status" value="1"/>
</dbReference>
<accession>A0A1B7TE91</accession>
<dbReference type="GO" id="GO:0005634">
    <property type="term" value="C:nucleus"/>
    <property type="evidence" value="ECO:0007669"/>
    <property type="project" value="TreeGrafter"/>
</dbReference>
<dbReference type="Pfam" id="PF00581">
    <property type="entry name" value="Rhodanese"/>
    <property type="match status" value="1"/>
</dbReference>
<dbReference type="InterPro" id="IPR036873">
    <property type="entry name" value="Rhodanese-like_dom_sf"/>
</dbReference>
<organism evidence="2 3">
    <name type="scientific">Hanseniaspora valbyensis NRRL Y-1626</name>
    <dbReference type="NCBI Taxonomy" id="766949"/>
    <lineage>
        <taxon>Eukaryota</taxon>
        <taxon>Fungi</taxon>
        <taxon>Dikarya</taxon>
        <taxon>Ascomycota</taxon>
        <taxon>Saccharomycotina</taxon>
        <taxon>Saccharomycetes</taxon>
        <taxon>Saccharomycodales</taxon>
        <taxon>Saccharomycodaceae</taxon>
        <taxon>Hanseniaspora</taxon>
    </lineage>
</organism>
<comment type="caution">
    <text evidence="2">The sequence shown here is derived from an EMBL/GenBank/DDBJ whole genome shotgun (WGS) entry which is preliminary data.</text>
</comment>
<dbReference type="EMBL" id="LXPE01000011">
    <property type="protein sequence ID" value="OBA27031.1"/>
    <property type="molecule type" value="Genomic_DNA"/>
</dbReference>
<dbReference type="SMART" id="SM00450">
    <property type="entry name" value="RHOD"/>
    <property type="match status" value="1"/>
</dbReference>
<protein>
    <recommendedName>
        <fullName evidence="1">Rhodanese domain-containing protein</fullName>
    </recommendedName>
</protein>
<dbReference type="PROSITE" id="PS50206">
    <property type="entry name" value="RHODANESE_3"/>
    <property type="match status" value="1"/>
</dbReference>
<sequence>MTKAMLPSNMNSLKYMKAEDLYKCIKNNHKTVYNLKAYSLYDATSTIDIEKDEPIYVIDVRGSDFIGGHIKGCINIPYKDLRTMNTETGNYDNIDDFINKYLKDKTNVNVLFHCAMSQQRGPSAALLISRLLQEPKYKDFIEKSNVNIMVLYKGFINWQQEYGNDSEVTEDYNKYIWG</sequence>
<keyword evidence="3" id="KW-1185">Reference proteome</keyword>
<dbReference type="OrthoDB" id="102559at2759"/>
<gene>
    <name evidence="2" type="ORF">HANVADRAFT_48556</name>
</gene>
<proteinExistence type="predicted"/>
<evidence type="ECO:0000313" key="2">
    <source>
        <dbReference type="EMBL" id="OBA27031.1"/>
    </source>
</evidence>
<dbReference type="PANTHER" id="PTHR10828:SF38">
    <property type="entry name" value="ARSENICAL-RESISTANCE PROTEIN 2-RELATED"/>
    <property type="match status" value="1"/>
</dbReference>
<name>A0A1B7TE91_9ASCO</name>
<dbReference type="PANTHER" id="PTHR10828">
    <property type="entry name" value="M-PHASE INDUCER PHOSPHATASE DUAL SPECIFICITY PHOSPHATASE CDC25"/>
    <property type="match status" value="1"/>
</dbReference>
<dbReference type="GO" id="GO:0004725">
    <property type="term" value="F:protein tyrosine phosphatase activity"/>
    <property type="evidence" value="ECO:0007669"/>
    <property type="project" value="TreeGrafter"/>
</dbReference>
<evidence type="ECO:0000313" key="3">
    <source>
        <dbReference type="Proteomes" id="UP000092321"/>
    </source>
</evidence>
<evidence type="ECO:0000259" key="1">
    <source>
        <dbReference type="PROSITE" id="PS50206"/>
    </source>
</evidence>
<dbReference type="AlphaFoldDB" id="A0A1B7TE91"/>
<feature type="domain" description="Rhodanese" evidence="1">
    <location>
        <begin position="51"/>
        <end position="167"/>
    </location>
</feature>
<reference evidence="3" key="1">
    <citation type="journal article" date="2016" name="Proc. Natl. Acad. Sci. U.S.A.">
        <title>Comparative genomics of biotechnologically important yeasts.</title>
        <authorList>
            <person name="Riley R."/>
            <person name="Haridas S."/>
            <person name="Wolfe K.H."/>
            <person name="Lopes M.R."/>
            <person name="Hittinger C.T."/>
            <person name="Goeker M."/>
            <person name="Salamov A.A."/>
            <person name="Wisecaver J.H."/>
            <person name="Long T.M."/>
            <person name="Calvey C.H."/>
            <person name="Aerts A.L."/>
            <person name="Barry K.W."/>
            <person name="Choi C."/>
            <person name="Clum A."/>
            <person name="Coughlan A.Y."/>
            <person name="Deshpande S."/>
            <person name="Douglass A.P."/>
            <person name="Hanson S.J."/>
            <person name="Klenk H.-P."/>
            <person name="LaButti K.M."/>
            <person name="Lapidus A."/>
            <person name="Lindquist E.A."/>
            <person name="Lipzen A.M."/>
            <person name="Meier-Kolthoff J.P."/>
            <person name="Ohm R.A."/>
            <person name="Otillar R.P."/>
            <person name="Pangilinan J.L."/>
            <person name="Peng Y."/>
            <person name="Rokas A."/>
            <person name="Rosa C.A."/>
            <person name="Scheuner C."/>
            <person name="Sibirny A.A."/>
            <person name="Slot J.C."/>
            <person name="Stielow J.B."/>
            <person name="Sun H."/>
            <person name="Kurtzman C.P."/>
            <person name="Blackwell M."/>
            <person name="Grigoriev I.V."/>
            <person name="Jeffries T.W."/>
        </authorList>
    </citation>
    <scope>NUCLEOTIDE SEQUENCE [LARGE SCALE GENOMIC DNA]</scope>
    <source>
        <strain evidence="3">NRRL Y-1626</strain>
    </source>
</reference>